<dbReference type="SUPFAM" id="SSF56801">
    <property type="entry name" value="Acetyl-CoA synthetase-like"/>
    <property type="match status" value="1"/>
</dbReference>
<accession>A0ABN9TWW9</accession>
<evidence type="ECO:0000256" key="2">
    <source>
        <dbReference type="ARBA" id="ARBA00022832"/>
    </source>
</evidence>
<evidence type="ECO:0000313" key="5">
    <source>
        <dbReference type="EMBL" id="CAK0850805.1"/>
    </source>
</evidence>
<dbReference type="PANTHER" id="PTHR43272:SF32">
    <property type="entry name" value="AMP-DEPENDENT SYNTHETASE_LIGASE DOMAIN-CONTAINING PROTEIN"/>
    <property type="match status" value="1"/>
</dbReference>
<proteinExistence type="predicted"/>
<keyword evidence="3" id="KW-0443">Lipid metabolism</keyword>
<evidence type="ECO:0000256" key="1">
    <source>
        <dbReference type="ARBA" id="ARBA00022598"/>
    </source>
</evidence>
<evidence type="ECO:0000256" key="3">
    <source>
        <dbReference type="ARBA" id="ARBA00023098"/>
    </source>
</evidence>
<dbReference type="Proteomes" id="UP001189429">
    <property type="component" value="Unassembled WGS sequence"/>
</dbReference>
<name>A0ABN9TWW9_9DINO</name>
<dbReference type="Pfam" id="PF00501">
    <property type="entry name" value="AMP-binding"/>
    <property type="match status" value="2"/>
</dbReference>
<dbReference type="Gene3D" id="3.40.50.12780">
    <property type="entry name" value="N-terminal domain of ligase-like"/>
    <property type="match status" value="2"/>
</dbReference>
<dbReference type="InterPro" id="IPR000873">
    <property type="entry name" value="AMP-dep_synth/lig_dom"/>
</dbReference>
<feature type="domain" description="AMP-dependent synthetase/ligase" evidence="4">
    <location>
        <begin position="218"/>
        <end position="330"/>
    </location>
</feature>
<organism evidence="5 6">
    <name type="scientific">Prorocentrum cordatum</name>
    <dbReference type="NCBI Taxonomy" id="2364126"/>
    <lineage>
        <taxon>Eukaryota</taxon>
        <taxon>Sar</taxon>
        <taxon>Alveolata</taxon>
        <taxon>Dinophyceae</taxon>
        <taxon>Prorocentrales</taxon>
        <taxon>Prorocentraceae</taxon>
        <taxon>Prorocentrum</taxon>
    </lineage>
</organism>
<evidence type="ECO:0000259" key="4">
    <source>
        <dbReference type="Pfam" id="PF00501"/>
    </source>
</evidence>
<keyword evidence="6" id="KW-1185">Reference proteome</keyword>
<keyword evidence="2" id="KW-0276">Fatty acid metabolism</keyword>
<keyword evidence="1" id="KW-0436">Ligase</keyword>
<evidence type="ECO:0000313" key="6">
    <source>
        <dbReference type="Proteomes" id="UP001189429"/>
    </source>
</evidence>
<dbReference type="PANTHER" id="PTHR43272">
    <property type="entry name" value="LONG-CHAIN-FATTY-ACID--COA LIGASE"/>
    <property type="match status" value="1"/>
</dbReference>
<gene>
    <name evidence="5" type="ORF">PCOR1329_LOCUS43105</name>
</gene>
<feature type="domain" description="AMP-dependent synthetase/ligase" evidence="4">
    <location>
        <begin position="49"/>
        <end position="147"/>
    </location>
</feature>
<dbReference type="EMBL" id="CAUYUJ010015178">
    <property type="protein sequence ID" value="CAK0850805.1"/>
    <property type="molecule type" value="Genomic_DNA"/>
</dbReference>
<reference evidence="5" key="1">
    <citation type="submission" date="2023-10" db="EMBL/GenBank/DDBJ databases">
        <authorList>
            <person name="Chen Y."/>
            <person name="Shah S."/>
            <person name="Dougan E. K."/>
            <person name="Thang M."/>
            <person name="Chan C."/>
        </authorList>
    </citation>
    <scope>NUCLEOTIDE SEQUENCE [LARGE SCALE GENOMIC DNA]</scope>
</reference>
<sequence>MSEAEKGHENFSVVFQAVAEKVPNEVLLAVERPLPSLEAPGVAPPLPWGDWRKWTAAQYYKDACSAAKAYMVLGVERFGTVAVFGFNAPEWSISAMGSILCGAKYAGIYLTDTPEQIQYKISHSGSTVVVLDSDVEFDKVASKIDELPGVAAIAVWGMRAPADLKRADGSVCRVMHWDDLLALGEAKGLEYCRNMQPGGSGAKPFLHWLADKLILSKARQALGLHKCNLFMTGAAPMSLDTFEYFGQLGMNIYMGFGMSESSAGVTLCTRSANQFLSCGPALMGTELACFRAGPNGEKVEAKRSTPGKPLTEEEQGEICFRGRHVMMGYLANPQWGAEHVADIEKKTREAIDDEGWLHTGTRAPSVWTASSG</sequence>
<dbReference type="InterPro" id="IPR042099">
    <property type="entry name" value="ANL_N_sf"/>
</dbReference>
<protein>
    <recommendedName>
        <fullName evidence="4">AMP-dependent synthetase/ligase domain-containing protein</fullName>
    </recommendedName>
</protein>
<comment type="caution">
    <text evidence="5">The sequence shown here is derived from an EMBL/GenBank/DDBJ whole genome shotgun (WGS) entry which is preliminary data.</text>
</comment>